<dbReference type="Proteomes" id="UP001231189">
    <property type="component" value="Unassembled WGS sequence"/>
</dbReference>
<name>A0AAD8WE74_LOLMU</name>
<sequence>MGESSGMNTELCNRSSSIGIGRASVPLVFMESQAGSSLLSVSYFVISTFLSRYSFRSILVVVDLCGFILLIKKDAIYGMFMHANTMAARLHHFLLLAALLPLLATASASTAGDIAATSTKKVRVEVYYESLCPYSARFVVNQLARAFKDGLLDGADVTFVPYGNAKVGASGAMSCQHGSEECLLNTVEACAIDAWPDVNVHFGFIYCIEDMVVNNRRSEWESCFQKQGLDPSLVTKCYRSGHGARLALKHGRQTGQLMPPHKFVPWVVVDGKPLYDDYRNFESYVCKAYKGNPPKACQGLGDQYPIIQQVVEPDHGVVGSNSGDIEPCRASDGGAEENNMVLADGDV</sequence>
<comment type="similarity">
    <text evidence="1">Belongs to the GILT family.</text>
</comment>
<dbReference type="InterPro" id="IPR004911">
    <property type="entry name" value="Interferon-induced_GILT"/>
</dbReference>
<feature type="transmembrane region" description="Helical" evidence="3">
    <location>
        <begin position="53"/>
        <end position="71"/>
    </location>
</feature>
<keyword evidence="2" id="KW-0325">Glycoprotein</keyword>
<gene>
    <name evidence="4" type="ORF">QYE76_068702</name>
</gene>
<dbReference type="PANTHER" id="PTHR13234:SF75">
    <property type="entry name" value="GAMMA INTERFERON INDUCIBLE LYSOSOMAL THIOL REDUCTASE FAMILY PROTEIN, EXPRESSED"/>
    <property type="match status" value="1"/>
</dbReference>
<keyword evidence="3" id="KW-0472">Membrane</keyword>
<keyword evidence="3" id="KW-1133">Transmembrane helix</keyword>
<organism evidence="4 5">
    <name type="scientific">Lolium multiflorum</name>
    <name type="common">Italian ryegrass</name>
    <name type="synonym">Lolium perenne subsp. multiflorum</name>
    <dbReference type="NCBI Taxonomy" id="4521"/>
    <lineage>
        <taxon>Eukaryota</taxon>
        <taxon>Viridiplantae</taxon>
        <taxon>Streptophyta</taxon>
        <taxon>Embryophyta</taxon>
        <taxon>Tracheophyta</taxon>
        <taxon>Spermatophyta</taxon>
        <taxon>Magnoliopsida</taxon>
        <taxon>Liliopsida</taxon>
        <taxon>Poales</taxon>
        <taxon>Poaceae</taxon>
        <taxon>BOP clade</taxon>
        <taxon>Pooideae</taxon>
        <taxon>Poodae</taxon>
        <taxon>Poeae</taxon>
        <taxon>Poeae Chloroplast Group 2 (Poeae type)</taxon>
        <taxon>Loliodinae</taxon>
        <taxon>Loliinae</taxon>
        <taxon>Lolium</taxon>
    </lineage>
</organism>
<dbReference type="Gene3D" id="3.40.30.10">
    <property type="entry name" value="Glutaredoxin"/>
    <property type="match status" value="1"/>
</dbReference>
<dbReference type="AlphaFoldDB" id="A0AAD8WE74"/>
<protein>
    <recommendedName>
        <fullName evidence="6">Gamma-interferon-inducible lysosomal thiol reductase</fullName>
    </recommendedName>
</protein>
<comment type="caution">
    <text evidence="4">The sequence shown here is derived from an EMBL/GenBank/DDBJ whole genome shotgun (WGS) entry which is preliminary data.</text>
</comment>
<evidence type="ECO:0000313" key="5">
    <source>
        <dbReference type="Proteomes" id="UP001231189"/>
    </source>
</evidence>
<dbReference type="EMBL" id="JAUUTY010000004">
    <property type="protein sequence ID" value="KAK1650897.1"/>
    <property type="molecule type" value="Genomic_DNA"/>
</dbReference>
<evidence type="ECO:0000256" key="3">
    <source>
        <dbReference type="SAM" id="Phobius"/>
    </source>
</evidence>
<keyword evidence="3" id="KW-0812">Transmembrane</keyword>
<reference evidence="4" key="1">
    <citation type="submission" date="2023-07" db="EMBL/GenBank/DDBJ databases">
        <title>A chromosome-level genome assembly of Lolium multiflorum.</title>
        <authorList>
            <person name="Chen Y."/>
            <person name="Copetti D."/>
            <person name="Kolliker R."/>
            <person name="Studer B."/>
        </authorList>
    </citation>
    <scope>NUCLEOTIDE SEQUENCE</scope>
    <source>
        <strain evidence="4">02402/16</strain>
        <tissue evidence="4">Leaf</tissue>
    </source>
</reference>
<keyword evidence="5" id="KW-1185">Reference proteome</keyword>
<evidence type="ECO:0008006" key="6">
    <source>
        <dbReference type="Google" id="ProtNLM"/>
    </source>
</evidence>
<proteinExistence type="inferred from homology"/>
<dbReference type="PANTHER" id="PTHR13234">
    <property type="entry name" value="GAMMA-INTERFERON INDUCIBLE LYSOSOMAL THIOL REDUCTASE GILT"/>
    <property type="match status" value="1"/>
</dbReference>
<accession>A0AAD8WE74</accession>
<feature type="transmembrane region" description="Helical" evidence="3">
    <location>
        <begin position="92"/>
        <end position="111"/>
    </location>
</feature>
<evidence type="ECO:0000256" key="1">
    <source>
        <dbReference type="ARBA" id="ARBA00005679"/>
    </source>
</evidence>
<evidence type="ECO:0000256" key="2">
    <source>
        <dbReference type="ARBA" id="ARBA00023180"/>
    </source>
</evidence>
<dbReference type="Pfam" id="PF03227">
    <property type="entry name" value="GILT"/>
    <property type="match status" value="1"/>
</dbReference>
<dbReference type="GO" id="GO:0016671">
    <property type="term" value="F:oxidoreductase activity, acting on a sulfur group of donors, disulfide as acceptor"/>
    <property type="evidence" value="ECO:0007669"/>
    <property type="project" value="InterPro"/>
</dbReference>
<evidence type="ECO:0000313" key="4">
    <source>
        <dbReference type="EMBL" id="KAK1650897.1"/>
    </source>
</evidence>